<evidence type="ECO:0000313" key="23">
    <source>
        <dbReference type="RefSeq" id="XP_034248032.1"/>
    </source>
</evidence>
<evidence type="ECO:0000256" key="3">
    <source>
        <dbReference type="ARBA" id="ARBA00022833"/>
    </source>
</evidence>
<proteinExistence type="predicted"/>
<dbReference type="OrthoDB" id="5282002at2759"/>
<dbReference type="RefSeq" id="XP_034248026.1">
    <property type="nucleotide sequence ID" value="XM_034392135.1"/>
</dbReference>
<evidence type="ECO:0000313" key="21">
    <source>
        <dbReference type="RefSeq" id="XP_034248030.1"/>
    </source>
</evidence>
<keyword evidence="2 4" id="KW-0863">Zinc-finger</keyword>
<keyword evidence="1" id="KW-0479">Metal-binding</keyword>
<dbReference type="Gene3D" id="3.80.10.10">
    <property type="entry name" value="Ribonuclease Inhibitor"/>
    <property type="match status" value="1"/>
</dbReference>
<dbReference type="Pfam" id="PF01753">
    <property type="entry name" value="zf-MYND"/>
    <property type="match status" value="1"/>
</dbReference>
<evidence type="ECO:0000313" key="30">
    <source>
        <dbReference type="RefSeq" id="XP_034248039.1"/>
    </source>
</evidence>
<dbReference type="PROSITE" id="PS01360">
    <property type="entry name" value="ZF_MYND_1"/>
    <property type="match status" value="1"/>
</dbReference>
<dbReference type="RefSeq" id="XP_034248033.1">
    <property type="nucleotide sequence ID" value="XM_034392142.1"/>
</dbReference>
<keyword evidence="3" id="KW-0862">Zinc</keyword>
<evidence type="ECO:0000313" key="15">
    <source>
        <dbReference type="RefSeq" id="XP_034248023.1"/>
    </source>
</evidence>
<evidence type="ECO:0000313" key="32">
    <source>
        <dbReference type="RefSeq" id="XP_034248041.1"/>
    </source>
</evidence>
<dbReference type="RefSeq" id="XP_034248024.1">
    <property type="nucleotide sequence ID" value="XM_034392133.1"/>
</dbReference>
<organism evidence="33">
    <name type="scientific">Thrips palmi</name>
    <name type="common">Melon thrips</name>
    <dbReference type="NCBI Taxonomy" id="161013"/>
    <lineage>
        <taxon>Eukaryota</taxon>
        <taxon>Metazoa</taxon>
        <taxon>Ecdysozoa</taxon>
        <taxon>Arthropoda</taxon>
        <taxon>Hexapoda</taxon>
        <taxon>Insecta</taxon>
        <taxon>Pterygota</taxon>
        <taxon>Neoptera</taxon>
        <taxon>Paraneoptera</taxon>
        <taxon>Thysanoptera</taxon>
        <taxon>Terebrantia</taxon>
        <taxon>Thripoidea</taxon>
        <taxon>Thripidae</taxon>
        <taxon>Thrips</taxon>
    </lineage>
</organism>
<dbReference type="PROSITE" id="PS50181">
    <property type="entry name" value="FBOX"/>
    <property type="match status" value="1"/>
</dbReference>
<dbReference type="RefSeq" id="XP_034248046.1">
    <property type="nucleotide sequence ID" value="XM_034392155.1"/>
</dbReference>
<dbReference type="RefSeq" id="XP_034248028.1">
    <property type="nucleotide sequence ID" value="XM_034392137.1"/>
</dbReference>
<dbReference type="RefSeq" id="XP_034248023.1">
    <property type="nucleotide sequence ID" value="XM_034392132.1"/>
</dbReference>
<dbReference type="InterPro" id="IPR032675">
    <property type="entry name" value="LRR_dom_sf"/>
</dbReference>
<evidence type="ECO:0000313" key="16">
    <source>
        <dbReference type="RefSeq" id="XP_034248024.1"/>
    </source>
</evidence>
<dbReference type="RefSeq" id="XP_034248037.1">
    <property type="nucleotide sequence ID" value="XM_034392146.1"/>
</dbReference>
<dbReference type="RefSeq" id="XP_034248019.1">
    <property type="nucleotide sequence ID" value="XM_034392128.1"/>
</dbReference>
<dbReference type="RefSeq" id="XP_034248045.1">
    <property type="nucleotide sequence ID" value="XM_034392154.1"/>
</dbReference>
<evidence type="ECO:0000256" key="2">
    <source>
        <dbReference type="ARBA" id="ARBA00022771"/>
    </source>
</evidence>
<evidence type="ECO:0000313" key="36">
    <source>
        <dbReference type="RefSeq" id="XP_034248046.1"/>
    </source>
</evidence>
<dbReference type="PROSITE" id="PS50865">
    <property type="entry name" value="ZF_MYND_2"/>
    <property type="match status" value="1"/>
</dbReference>
<dbReference type="SMART" id="SM00256">
    <property type="entry name" value="FBOX"/>
    <property type="match status" value="1"/>
</dbReference>
<evidence type="ECO:0000313" key="12">
    <source>
        <dbReference type="RefSeq" id="XP_034248020.1"/>
    </source>
</evidence>
<dbReference type="RefSeq" id="XP_034248022.1">
    <property type="nucleotide sequence ID" value="XM_034392131.1"/>
</dbReference>
<evidence type="ECO:0000313" key="11">
    <source>
        <dbReference type="RefSeq" id="XP_034248019.1"/>
    </source>
</evidence>
<evidence type="ECO:0000256" key="5">
    <source>
        <dbReference type="SAM" id="MobiDB-lite"/>
    </source>
</evidence>
<evidence type="ECO:0000256" key="1">
    <source>
        <dbReference type="ARBA" id="ARBA00022723"/>
    </source>
</evidence>
<dbReference type="RefSeq" id="XP_034248044.1">
    <property type="nucleotide sequence ID" value="XM_034392153.1"/>
</dbReference>
<evidence type="ECO:0000313" key="22">
    <source>
        <dbReference type="RefSeq" id="XP_034248031.1"/>
    </source>
</evidence>
<dbReference type="RefSeq" id="XP_034248041.1">
    <property type="nucleotide sequence ID" value="XM_034392150.1"/>
</dbReference>
<dbReference type="RefSeq" id="XP_034248025.1">
    <property type="nucleotide sequence ID" value="XM_034392134.1"/>
</dbReference>
<dbReference type="GeneID" id="117649400"/>
<evidence type="ECO:0000313" key="35">
    <source>
        <dbReference type="RefSeq" id="XP_034248045.1"/>
    </source>
</evidence>
<dbReference type="RefSeq" id="XP_034248032.1">
    <property type="nucleotide sequence ID" value="XM_034392141.1"/>
</dbReference>
<evidence type="ECO:0000313" key="8">
    <source>
        <dbReference type="Proteomes" id="UP000515158"/>
    </source>
</evidence>
<dbReference type="RefSeq" id="XP_034248030.1">
    <property type="nucleotide sequence ID" value="XM_034392139.1"/>
</dbReference>
<feature type="domain" description="MYND-type" evidence="7">
    <location>
        <begin position="157"/>
        <end position="193"/>
    </location>
</feature>
<dbReference type="Gene3D" id="6.10.140.2220">
    <property type="match status" value="1"/>
</dbReference>
<evidence type="ECO:0000313" key="37">
    <source>
        <dbReference type="RefSeq" id="XP_034248047.1"/>
    </source>
</evidence>
<dbReference type="InterPro" id="IPR002893">
    <property type="entry name" value="Znf_MYND"/>
</dbReference>
<feature type="region of interest" description="Disordered" evidence="5">
    <location>
        <begin position="55"/>
        <end position="134"/>
    </location>
</feature>
<evidence type="ECO:0000313" key="31">
    <source>
        <dbReference type="RefSeq" id="XP_034248040.1"/>
    </source>
</evidence>
<dbReference type="RefSeq" id="XP_034248042.1">
    <property type="nucleotide sequence ID" value="XM_034392151.1"/>
</dbReference>
<evidence type="ECO:0000313" key="17">
    <source>
        <dbReference type="RefSeq" id="XP_034248025.1"/>
    </source>
</evidence>
<sequence length="675" mass="74008">MSDAKDPVEKKSVGDDAECLSCPAAASDSTDALKPADVADVSGLNDAVKTDATIAVPGEGGDAVAGEVPVVPGPDAAGDDAESEGDGSGECAEDDAEDEDEDDEDEEEVEEEEDGDLYDRESSSSGAGSEDDLEELLSREAAAAAARAAPTQDVEVCAVCFKKASVRCERCQGESYCGEPHRKKDQPRHDKWCFPRTEPAEDNPIVPQDAPILALSVEVLLRICRRLPAMDLVRLGQTCRALRAVCRDPHAWSHVTWKGGRSSYYGYGGHARGAGVLKVAPALRAIHVGEDELNSPKVNLLRCTRLVKEFHLEWNEYEQEGYDVDRVIALLRHYRGNLDVVKLGCLDRMTREGRKDEVRLLKFIDTLDIKELYVKRKLAKCYPRSSKVITELEMGFEVSGDVLADFVVSCRETLTNFEIDLYYYRKNPWVHVRSSPVRRALVQCHKLESAAVPIWDGSLSMLHAWPELRTLTLYDFGDVKHGAARESLMTAPVAKKLESLTLYMGYFGHRGLLQTVAEACSGLKTLELRFGMVDSRFPEENPIDVPRDLHLVLGRLTDLEMLTLFAARVPSSVLKGIAEGALPNLGSLSLEECALTPKGREAVALVHSKRPDLCFWASDEDVADAKPKSAFDLFFLPSRCGHSSCAAPSDCEEYDFPGDPAAVVAEFANMLGALQ</sequence>
<evidence type="ECO:0000313" key="18">
    <source>
        <dbReference type="RefSeq" id="XP_034248026.1"/>
    </source>
</evidence>
<evidence type="ECO:0000313" key="14">
    <source>
        <dbReference type="RefSeq" id="XP_034248022.1"/>
    </source>
</evidence>
<feature type="domain" description="F-box" evidence="6">
    <location>
        <begin position="209"/>
        <end position="255"/>
    </location>
</feature>
<dbReference type="RefSeq" id="XP_034248036.1">
    <property type="nucleotide sequence ID" value="XM_034392145.1"/>
</dbReference>
<evidence type="ECO:0000313" key="19">
    <source>
        <dbReference type="RefSeq" id="XP_034248028.1"/>
    </source>
</evidence>
<evidence type="ECO:0000313" key="34">
    <source>
        <dbReference type="RefSeq" id="XP_034248044.1"/>
    </source>
</evidence>
<evidence type="ECO:0000256" key="4">
    <source>
        <dbReference type="PROSITE-ProRule" id="PRU00134"/>
    </source>
</evidence>
<evidence type="ECO:0000313" key="20">
    <source>
        <dbReference type="RefSeq" id="XP_034248029.1"/>
    </source>
</evidence>
<dbReference type="GO" id="GO:0008270">
    <property type="term" value="F:zinc ion binding"/>
    <property type="evidence" value="ECO:0007669"/>
    <property type="project" value="UniProtKB-KW"/>
</dbReference>
<evidence type="ECO:0000259" key="6">
    <source>
        <dbReference type="PROSITE" id="PS50181"/>
    </source>
</evidence>
<dbReference type="CDD" id="cd09917">
    <property type="entry name" value="F-box_SF"/>
    <property type="match status" value="1"/>
</dbReference>
<evidence type="ECO:0000313" key="29">
    <source>
        <dbReference type="RefSeq" id="XP_034248038.1"/>
    </source>
</evidence>
<evidence type="ECO:0000313" key="27">
    <source>
        <dbReference type="RefSeq" id="XP_034248036.1"/>
    </source>
</evidence>
<evidence type="ECO:0000313" key="10">
    <source>
        <dbReference type="RefSeq" id="XP_034248018.1"/>
    </source>
</evidence>
<evidence type="ECO:0000313" key="9">
    <source>
        <dbReference type="RefSeq" id="XP_034248017.1"/>
    </source>
</evidence>
<feature type="compositionally biased region" description="Acidic residues" evidence="5">
    <location>
        <begin position="77"/>
        <end position="116"/>
    </location>
</feature>
<feature type="compositionally biased region" description="Low complexity" evidence="5">
    <location>
        <begin position="64"/>
        <end position="76"/>
    </location>
</feature>
<name>A0A6P8ZS48_THRPL</name>
<gene>
    <name evidence="9 10 11 12 13 14 15 16 17 18 19 20 21 22 23 24 25 26 27 28 29 30 31 32 33 34 35 36 37" type="primary">LOC117649400</name>
</gene>
<dbReference type="InterPro" id="IPR036047">
    <property type="entry name" value="F-box-like_dom_sf"/>
</dbReference>
<dbReference type="Pfam" id="PF12937">
    <property type="entry name" value="F-box-like"/>
    <property type="match status" value="1"/>
</dbReference>
<dbReference type="RefSeq" id="XP_034248040.1">
    <property type="nucleotide sequence ID" value="XM_034392149.1"/>
</dbReference>
<evidence type="ECO:0000313" key="13">
    <source>
        <dbReference type="RefSeq" id="XP_034248021.1"/>
    </source>
</evidence>
<dbReference type="RefSeq" id="XP_034248034.1">
    <property type="nucleotide sequence ID" value="XM_034392143.1"/>
</dbReference>
<dbReference type="RefSeq" id="XP_034248031.1">
    <property type="nucleotide sequence ID" value="XM_034392140.1"/>
</dbReference>
<dbReference type="RefSeq" id="XP_034248039.1">
    <property type="nucleotide sequence ID" value="XM_034392148.1"/>
</dbReference>
<dbReference type="KEGG" id="tpal:117649400"/>
<dbReference type="RefSeq" id="XP_034248029.1">
    <property type="nucleotide sequence ID" value="XM_034392138.1"/>
</dbReference>
<evidence type="ECO:0000313" key="24">
    <source>
        <dbReference type="RefSeq" id="XP_034248033.1"/>
    </source>
</evidence>
<dbReference type="RefSeq" id="XP_034248038.1">
    <property type="nucleotide sequence ID" value="XM_034392147.1"/>
</dbReference>
<dbReference type="RefSeq" id="XP_034248020.1">
    <property type="nucleotide sequence ID" value="XM_034392129.1"/>
</dbReference>
<dbReference type="RefSeq" id="XP_034248018.1">
    <property type="nucleotide sequence ID" value="XM_034392127.1"/>
</dbReference>
<dbReference type="SUPFAM" id="SSF144232">
    <property type="entry name" value="HIT/MYND zinc finger-like"/>
    <property type="match status" value="1"/>
</dbReference>
<evidence type="ECO:0000259" key="7">
    <source>
        <dbReference type="PROSITE" id="PS50865"/>
    </source>
</evidence>
<dbReference type="RefSeq" id="XP_034248047.1">
    <property type="nucleotide sequence ID" value="XM_034392156.1"/>
</dbReference>
<dbReference type="Gene3D" id="1.20.1280.50">
    <property type="match status" value="1"/>
</dbReference>
<evidence type="ECO:0000313" key="33">
    <source>
        <dbReference type="RefSeq" id="XP_034248042.1"/>
    </source>
</evidence>
<keyword evidence="8" id="KW-1185">Reference proteome</keyword>
<evidence type="ECO:0000313" key="26">
    <source>
        <dbReference type="RefSeq" id="XP_034248035.1"/>
    </source>
</evidence>
<reference evidence="9 10" key="1">
    <citation type="submission" date="2025-04" db="UniProtKB">
        <authorList>
            <consortium name="RefSeq"/>
        </authorList>
    </citation>
    <scope>IDENTIFICATION</scope>
    <source>
        <tissue evidence="9 10">Total insect</tissue>
    </source>
</reference>
<dbReference type="SUPFAM" id="SSF81383">
    <property type="entry name" value="F-box domain"/>
    <property type="match status" value="1"/>
</dbReference>
<dbReference type="RefSeq" id="XP_034248035.1">
    <property type="nucleotide sequence ID" value="XM_034392144.1"/>
</dbReference>
<accession>A0A6P8ZS48</accession>
<dbReference type="Proteomes" id="UP000515158">
    <property type="component" value="Unplaced"/>
</dbReference>
<evidence type="ECO:0000313" key="28">
    <source>
        <dbReference type="RefSeq" id="XP_034248037.1"/>
    </source>
</evidence>
<dbReference type="InterPro" id="IPR001810">
    <property type="entry name" value="F-box_dom"/>
</dbReference>
<protein>
    <submittedName>
        <fullName evidence="9 10">Uncharacterized protein LOC117649400 isoform X1</fullName>
    </submittedName>
</protein>
<evidence type="ECO:0000313" key="25">
    <source>
        <dbReference type="RefSeq" id="XP_034248034.1"/>
    </source>
</evidence>
<dbReference type="RefSeq" id="XP_034248017.1">
    <property type="nucleotide sequence ID" value="XM_034392126.1"/>
</dbReference>
<dbReference type="SUPFAM" id="SSF52047">
    <property type="entry name" value="RNI-like"/>
    <property type="match status" value="1"/>
</dbReference>
<dbReference type="AlphaFoldDB" id="A0A6P8ZS48"/>
<dbReference type="RefSeq" id="XP_034248021.1">
    <property type="nucleotide sequence ID" value="XM_034392130.1"/>
</dbReference>